<comment type="caution">
    <text evidence="2">The sequence shown here is derived from an EMBL/GenBank/DDBJ whole genome shotgun (WGS) entry which is preliminary data.</text>
</comment>
<evidence type="ECO:0000256" key="1">
    <source>
        <dbReference type="SAM" id="MobiDB-lite"/>
    </source>
</evidence>
<keyword evidence="3" id="KW-1185">Reference proteome</keyword>
<reference evidence="2 3" key="1">
    <citation type="submission" date="2020-06" db="EMBL/GenBank/DDBJ databases">
        <title>Transcriptomic and genomic resources for Thalictrum thalictroides and T. hernandezii: Facilitating candidate gene discovery in an emerging model plant lineage.</title>
        <authorList>
            <person name="Arias T."/>
            <person name="Riano-Pachon D.M."/>
            <person name="Di Stilio V.S."/>
        </authorList>
    </citation>
    <scope>NUCLEOTIDE SEQUENCE [LARGE SCALE GENOMIC DNA]</scope>
    <source>
        <strain evidence="3">cv. WT478/WT964</strain>
        <tissue evidence="2">Leaves</tissue>
    </source>
</reference>
<sequence>MENPKPNPIDDFKTGEEEEAGGWAPVPLPPGEVPSLGEGVLPPPLGEGVLPPPPPLGEGAIPPVGGVLPPPPPLGEGAIPPPPPLGEGAAGLGGGVDFILGDRTTIANF</sequence>
<feature type="compositionally biased region" description="Pro residues" evidence="1">
    <location>
        <begin position="68"/>
        <end position="85"/>
    </location>
</feature>
<proteinExistence type="predicted"/>
<name>A0A7J6X054_THATH</name>
<dbReference type="Proteomes" id="UP000554482">
    <property type="component" value="Unassembled WGS sequence"/>
</dbReference>
<accession>A0A7J6X054</accession>
<feature type="region of interest" description="Disordered" evidence="1">
    <location>
        <begin position="1"/>
        <end position="90"/>
    </location>
</feature>
<evidence type="ECO:0000313" key="3">
    <source>
        <dbReference type="Proteomes" id="UP000554482"/>
    </source>
</evidence>
<feature type="compositionally biased region" description="Pro residues" evidence="1">
    <location>
        <begin position="41"/>
        <end position="56"/>
    </location>
</feature>
<dbReference type="AlphaFoldDB" id="A0A7J6X054"/>
<protein>
    <submittedName>
        <fullName evidence="2">Uncharacterized protein</fullName>
    </submittedName>
</protein>
<dbReference type="EMBL" id="JABWDY010008444">
    <property type="protein sequence ID" value="KAF5202215.1"/>
    <property type="molecule type" value="Genomic_DNA"/>
</dbReference>
<evidence type="ECO:0000313" key="2">
    <source>
        <dbReference type="EMBL" id="KAF5202215.1"/>
    </source>
</evidence>
<feature type="compositionally biased region" description="Low complexity" evidence="1">
    <location>
        <begin position="57"/>
        <end position="67"/>
    </location>
</feature>
<gene>
    <name evidence="2" type="ORF">FRX31_008200</name>
</gene>
<organism evidence="2 3">
    <name type="scientific">Thalictrum thalictroides</name>
    <name type="common">Rue-anemone</name>
    <name type="synonym">Anemone thalictroides</name>
    <dbReference type="NCBI Taxonomy" id="46969"/>
    <lineage>
        <taxon>Eukaryota</taxon>
        <taxon>Viridiplantae</taxon>
        <taxon>Streptophyta</taxon>
        <taxon>Embryophyta</taxon>
        <taxon>Tracheophyta</taxon>
        <taxon>Spermatophyta</taxon>
        <taxon>Magnoliopsida</taxon>
        <taxon>Ranunculales</taxon>
        <taxon>Ranunculaceae</taxon>
        <taxon>Thalictroideae</taxon>
        <taxon>Thalictrum</taxon>
    </lineage>
</organism>